<feature type="domain" description="WxL" evidence="2">
    <location>
        <begin position="38"/>
        <end position="207"/>
    </location>
</feature>
<dbReference type="Proteomes" id="UP001597252">
    <property type="component" value="Unassembled WGS sequence"/>
</dbReference>
<evidence type="ECO:0000259" key="2">
    <source>
        <dbReference type="Pfam" id="PF13731"/>
    </source>
</evidence>
<feature type="signal peptide" evidence="1">
    <location>
        <begin position="1"/>
        <end position="25"/>
    </location>
</feature>
<dbReference type="Pfam" id="PF13731">
    <property type="entry name" value="WxL"/>
    <property type="match status" value="1"/>
</dbReference>
<comment type="caution">
    <text evidence="3">The sequence shown here is derived from an EMBL/GenBank/DDBJ whole genome shotgun (WGS) entry which is preliminary data.</text>
</comment>
<feature type="chain" id="PRO_5046086973" evidence="1">
    <location>
        <begin position="26"/>
        <end position="216"/>
    </location>
</feature>
<evidence type="ECO:0000313" key="4">
    <source>
        <dbReference type="Proteomes" id="UP001597252"/>
    </source>
</evidence>
<protein>
    <submittedName>
        <fullName evidence="3">WxL domain-containing protein</fullName>
    </submittedName>
</protein>
<dbReference type="InterPro" id="IPR027994">
    <property type="entry name" value="WxL_dom"/>
</dbReference>
<name>A0ABW4EBS0_9LACO</name>
<gene>
    <name evidence="3" type="ORF">ACFQ5J_12935</name>
</gene>
<keyword evidence="4" id="KW-1185">Reference proteome</keyword>
<sequence>MKKTTWLLLAAAVGLLTVPATLTHAADDTATKTSTAQFGASAGTLTLDKVPDLHFDDVAVGDLIAKANDLSLQGGAVSDLPNAADGDADLTVQVTDNRGTNAGWTLSAQAGQFVFGTDTTSTASDLNVSGLKFDTVSNTSTGSAANAFDTADSITTGATVWAADATNVGSGVNTAEVSAATLSLAKSPRAKAGTYRAPITWTLTTGPDGTADGAGN</sequence>
<evidence type="ECO:0000313" key="3">
    <source>
        <dbReference type="EMBL" id="MFD1486131.1"/>
    </source>
</evidence>
<reference evidence="4" key="1">
    <citation type="journal article" date="2019" name="Int. J. Syst. Evol. Microbiol.">
        <title>The Global Catalogue of Microorganisms (GCM) 10K type strain sequencing project: providing services to taxonomists for standard genome sequencing and annotation.</title>
        <authorList>
            <consortium name="The Broad Institute Genomics Platform"/>
            <consortium name="The Broad Institute Genome Sequencing Center for Infectious Disease"/>
            <person name="Wu L."/>
            <person name="Ma J."/>
        </authorList>
    </citation>
    <scope>NUCLEOTIDE SEQUENCE [LARGE SCALE GENOMIC DNA]</scope>
    <source>
        <strain evidence="4">CCM 8903</strain>
    </source>
</reference>
<dbReference type="EMBL" id="JBHTON010000053">
    <property type="protein sequence ID" value="MFD1486131.1"/>
    <property type="molecule type" value="Genomic_DNA"/>
</dbReference>
<dbReference type="RefSeq" id="WP_164508436.1">
    <property type="nucleotide sequence ID" value="NZ_JBHTON010000053.1"/>
</dbReference>
<organism evidence="3 4">
    <name type="scientific">Lacticaseibacillus baoqingensis</name>
    <dbReference type="NCBI Taxonomy" id="2486013"/>
    <lineage>
        <taxon>Bacteria</taxon>
        <taxon>Bacillati</taxon>
        <taxon>Bacillota</taxon>
        <taxon>Bacilli</taxon>
        <taxon>Lactobacillales</taxon>
        <taxon>Lactobacillaceae</taxon>
        <taxon>Lacticaseibacillus</taxon>
    </lineage>
</organism>
<proteinExistence type="predicted"/>
<accession>A0ABW4EBS0</accession>
<keyword evidence="1" id="KW-0732">Signal</keyword>
<evidence type="ECO:0000256" key="1">
    <source>
        <dbReference type="SAM" id="SignalP"/>
    </source>
</evidence>